<gene>
    <name evidence="1" type="ORF">EX242_07540</name>
</gene>
<dbReference type="Proteomes" id="UP000824410">
    <property type="component" value="Unassembled WGS sequence"/>
</dbReference>
<organism evidence="1 2">
    <name type="scientific">Providencia rettgeri</name>
    <dbReference type="NCBI Taxonomy" id="587"/>
    <lineage>
        <taxon>Bacteria</taxon>
        <taxon>Pseudomonadati</taxon>
        <taxon>Pseudomonadota</taxon>
        <taxon>Gammaproteobacteria</taxon>
        <taxon>Enterobacterales</taxon>
        <taxon>Morganellaceae</taxon>
        <taxon>Providencia</taxon>
    </lineage>
</organism>
<dbReference type="AlphaFoldDB" id="A0AAP2JWZ8"/>
<accession>A0AAP2JWZ8</accession>
<comment type="caution">
    <text evidence="1">The sequence shown here is derived from an EMBL/GenBank/DDBJ whole genome shotgun (WGS) entry which is preliminary data.</text>
</comment>
<evidence type="ECO:0000313" key="1">
    <source>
        <dbReference type="EMBL" id="MBX6980111.1"/>
    </source>
</evidence>
<protein>
    <submittedName>
        <fullName evidence="1">Uncharacterized protein</fullName>
    </submittedName>
</protein>
<dbReference type="EMBL" id="SHDO01000008">
    <property type="protein sequence ID" value="MBX6980111.1"/>
    <property type="molecule type" value="Genomic_DNA"/>
</dbReference>
<proteinExistence type="predicted"/>
<reference evidence="1" key="1">
    <citation type="submission" date="2019-02" db="EMBL/GenBank/DDBJ databases">
        <title>Genomic characterization of isolates from hospital effluents in KZN, South Africa.</title>
        <authorList>
            <person name="Ntshobeni N."/>
            <person name="Allam M."/>
            <person name="Ismail A."/>
            <person name="Amoako D."/>
            <person name="Essack S."/>
            <person name="Chenia H."/>
        </authorList>
    </citation>
    <scope>NUCLEOTIDE SEQUENCE</scope>
    <source>
        <strain evidence="1">AFE97_S1</strain>
    </source>
</reference>
<sequence>MSGIFEVTTSEDMFHHFSAKYQLFISAPSTSTLLDVLFPCSHLKEWIEKDGQKNERTELTLQQLDDSAEYKVIRSMCNNTKHFYKKSAPETKIISGARAGIARAGDSLGQDYFLVDEVDIRNHLSAVYEIYMRHFKG</sequence>
<evidence type="ECO:0000313" key="2">
    <source>
        <dbReference type="Proteomes" id="UP000824410"/>
    </source>
</evidence>
<dbReference type="RefSeq" id="WP_131680143.1">
    <property type="nucleotide sequence ID" value="NZ_SHCZ01000003.1"/>
</dbReference>
<name>A0AAP2JWZ8_PRORE</name>